<protein>
    <submittedName>
        <fullName evidence="2">Uncharacterized protein</fullName>
    </submittedName>
</protein>
<sequence>MKFTTIISVLIPTFASATLAYNITQALAPGEFEKYHCLTTAKWNKMMPVSISSNAARNPR</sequence>
<evidence type="ECO:0000313" key="3">
    <source>
        <dbReference type="Proteomes" id="UP001308179"/>
    </source>
</evidence>
<proteinExistence type="predicted"/>
<organism evidence="2 3">
    <name type="scientific">Rachicladosporium monterosium</name>
    <dbReference type="NCBI Taxonomy" id="1507873"/>
    <lineage>
        <taxon>Eukaryota</taxon>
        <taxon>Fungi</taxon>
        <taxon>Dikarya</taxon>
        <taxon>Ascomycota</taxon>
        <taxon>Pezizomycotina</taxon>
        <taxon>Dothideomycetes</taxon>
        <taxon>Dothideomycetidae</taxon>
        <taxon>Cladosporiales</taxon>
        <taxon>Cladosporiaceae</taxon>
        <taxon>Rachicladosporium</taxon>
    </lineage>
</organism>
<name>A0ABR0L2B4_9PEZI</name>
<accession>A0ABR0L2B4</accession>
<dbReference type="Proteomes" id="UP001308179">
    <property type="component" value="Unassembled WGS sequence"/>
</dbReference>
<dbReference type="EMBL" id="JAVRRR010000435">
    <property type="protein sequence ID" value="KAK5142404.1"/>
    <property type="molecule type" value="Genomic_DNA"/>
</dbReference>
<gene>
    <name evidence="2" type="ORF">LTR32_005245</name>
</gene>
<reference evidence="2 3" key="1">
    <citation type="submission" date="2023-08" db="EMBL/GenBank/DDBJ databases">
        <title>Black Yeasts Isolated from many extreme environments.</title>
        <authorList>
            <person name="Coleine C."/>
            <person name="Stajich J.E."/>
            <person name="Selbmann L."/>
        </authorList>
    </citation>
    <scope>NUCLEOTIDE SEQUENCE [LARGE SCALE GENOMIC DNA]</scope>
    <source>
        <strain evidence="2 3">CCFEE 5386</strain>
    </source>
</reference>
<evidence type="ECO:0000256" key="1">
    <source>
        <dbReference type="SAM" id="SignalP"/>
    </source>
</evidence>
<feature type="signal peptide" evidence="1">
    <location>
        <begin position="1"/>
        <end position="20"/>
    </location>
</feature>
<evidence type="ECO:0000313" key="2">
    <source>
        <dbReference type="EMBL" id="KAK5142404.1"/>
    </source>
</evidence>
<comment type="caution">
    <text evidence="2">The sequence shown here is derived from an EMBL/GenBank/DDBJ whole genome shotgun (WGS) entry which is preliminary data.</text>
</comment>
<feature type="chain" id="PRO_5045357560" evidence="1">
    <location>
        <begin position="21"/>
        <end position="60"/>
    </location>
</feature>
<keyword evidence="3" id="KW-1185">Reference proteome</keyword>
<keyword evidence="1" id="KW-0732">Signal</keyword>